<organism evidence="1 2">
    <name type="scientific">Morganella morganii</name>
    <name type="common">Proteus morganii</name>
    <dbReference type="NCBI Taxonomy" id="582"/>
    <lineage>
        <taxon>Bacteria</taxon>
        <taxon>Pseudomonadati</taxon>
        <taxon>Pseudomonadota</taxon>
        <taxon>Gammaproteobacteria</taxon>
        <taxon>Enterobacterales</taxon>
        <taxon>Morganellaceae</taxon>
        <taxon>Morganella</taxon>
    </lineage>
</organism>
<dbReference type="Proteomes" id="UP000032582">
    <property type="component" value="Unassembled WGS sequence"/>
</dbReference>
<protein>
    <submittedName>
        <fullName evidence="1">Uncharacterized protein</fullName>
    </submittedName>
</protein>
<reference evidence="1 2" key="1">
    <citation type="submission" date="2015-02" db="EMBL/GenBank/DDBJ databases">
        <title>Whole genome shotgun sequencing of cultured foodborne pathogen.</title>
        <authorList>
            <person name="Timme R."/>
            <person name="Allard M.W."/>
            <person name="Strain E."/>
            <person name="Evans P.S."/>
            <person name="Brown E."/>
        </authorList>
    </citation>
    <scope>NUCLEOTIDE SEQUENCE [LARGE SCALE GENOMIC DNA]</scope>
    <source>
        <strain evidence="1 2">GCSL-TSO-24</strain>
    </source>
</reference>
<evidence type="ECO:0000313" key="1">
    <source>
        <dbReference type="EMBL" id="KJF78405.1"/>
    </source>
</evidence>
<name>A0A0D8L8W8_MORMO</name>
<dbReference type="AlphaFoldDB" id="A0A0D8L8W8"/>
<comment type="caution">
    <text evidence="1">The sequence shown here is derived from an EMBL/GenBank/DDBJ whole genome shotgun (WGS) entry which is preliminary data.</text>
</comment>
<sequence>MRLAMVRQISTHSQEYRGFIIITLPRNATRKITQYHVTLSDGDDSCHSFGKFDALAQATGFIDSLFDKK</sequence>
<accession>A0A0D8L8W8</accession>
<proteinExistence type="predicted"/>
<dbReference type="EMBL" id="JZSH01000048">
    <property type="protein sequence ID" value="KJF78405.1"/>
    <property type="molecule type" value="Genomic_DNA"/>
</dbReference>
<evidence type="ECO:0000313" key="2">
    <source>
        <dbReference type="Proteomes" id="UP000032582"/>
    </source>
</evidence>
<gene>
    <name evidence="1" type="ORF">UA45_06260</name>
</gene>